<dbReference type="Gene3D" id="2.40.160.50">
    <property type="entry name" value="membrane protein fhac: a member of the omp85/tpsb transporter family"/>
    <property type="match status" value="1"/>
</dbReference>
<evidence type="ECO:0000313" key="7">
    <source>
        <dbReference type="Proteomes" id="UP001205890"/>
    </source>
</evidence>
<protein>
    <submittedName>
        <fullName evidence="6">Autotransporter assembly complex protein TamA</fullName>
    </submittedName>
</protein>
<dbReference type="PANTHER" id="PTHR12815">
    <property type="entry name" value="SORTING AND ASSEMBLY MACHINERY SAMM50 PROTEIN FAMILY MEMBER"/>
    <property type="match status" value="1"/>
</dbReference>
<evidence type="ECO:0000256" key="1">
    <source>
        <dbReference type="ARBA" id="ARBA00004370"/>
    </source>
</evidence>
<dbReference type="InterPro" id="IPR039910">
    <property type="entry name" value="D15-like"/>
</dbReference>
<evidence type="ECO:0000259" key="5">
    <source>
        <dbReference type="Pfam" id="PF01103"/>
    </source>
</evidence>
<evidence type="ECO:0000256" key="3">
    <source>
        <dbReference type="ARBA" id="ARBA00023136"/>
    </source>
</evidence>
<dbReference type="PANTHER" id="PTHR12815:SF42">
    <property type="entry name" value="BACTERIAL SURFACE ANTIGEN (D15) DOMAIN-CONTAINING PROTEIN"/>
    <property type="match status" value="1"/>
</dbReference>
<keyword evidence="3" id="KW-0472">Membrane</keyword>
<feature type="chain" id="PRO_5047332580" evidence="4">
    <location>
        <begin position="22"/>
        <end position="647"/>
    </location>
</feature>
<evidence type="ECO:0000256" key="2">
    <source>
        <dbReference type="ARBA" id="ARBA00022452"/>
    </source>
</evidence>
<comment type="subcellular location">
    <subcellularLocation>
        <location evidence="1">Membrane</location>
    </subcellularLocation>
</comment>
<gene>
    <name evidence="6" type="ORF">NK718_05040</name>
</gene>
<dbReference type="Gene3D" id="3.10.20.310">
    <property type="entry name" value="membrane protein fhac"/>
    <property type="match status" value="1"/>
</dbReference>
<dbReference type="RefSeq" id="WP_254739314.1">
    <property type="nucleotide sequence ID" value="NZ_JANCLU010000003.1"/>
</dbReference>
<feature type="signal peptide" evidence="4">
    <location>
        <begin position="1"/>
        <end position="21"/>
    </location>
</feature>
<keyword evidence="7" id="KW-1185">Reference proteome</keyword>
<dbReference type="Proteomes" id="UP001205890">
    <property type="component" value="Unassembled WGS sequence"/>
</dbReference>
<evidence type="ECO:0000256" key="4">
    <source>
        <dbReference type="SAM" id="SignalP"/>
    </source>
</evidence>
<keyword evidence="2" id="KW-0812">Transmembrane</keyword>
<keyword evidence="4" id="KW-0732">Signal</keyword>
<keyword evidence="2" id="KW-1134">Transmembrane beta strand</keyword>
<accession>A0ABT1L8Q6</accession>
<dbReference type="InterPro" id="IPR000184">
    <property type="entry name" value="Bac_surfAg_D15"/>
</dbReference>
<evidence type="ECO:0000313" key="6">
    <source>
        <dbReference type="EMBL" id="MCP8937872.1"/>
    </source>
</evidence>
<dbReference type="EMBL" id="JANCLU010000003">
    <property type="protein sequence ID" value="MCP8937872.1"/>
    <property type="molecule type" value="Genomic_DNA"/>
</dbReference>
<dbReference type="Pfam" id="PF01103">
    <property type="entry name" value="Omp85"/>
    <property type="match status" value="1"/>
</dbReference>
<feature type="domain" description="Bacterial surface antigen (D15)" evidence="5">
    <location>
        <begin position="337"/>
        <end position="647"/>
    </location>
</feature>
<comment type="caution">
    <text evidence="6">The sequence shown here is derived from an EMBL/GenBank/DDBJ whole genome shotgun (WGS) entry which is preliminary data.</text>
</comment>
<name>A0ABT1L8Q6_9HYPH</name>
<proteinExistence type="predicted"/>
<reference evidence="6 7" key="1">
    <citation type="submission" date="2022-07" db="EMBL/GenBank/DDBJ databases">
        <authorList>
            <person name="Li W.-J."/>
            <person name="Deng Q.-Q."/>
        </authorList>
    </citation>
    <scope>NUCLEOTIDE SEQUENCE [LARGE SCALE GENOMIC DNA]</scope>
    <source>
        <strain evidence="6 7">SYSU M60028</strain>
    </source>
</reference>
<sequence>MTVLALAGAFVFAPPSGPAAALDLLGFLGFGSDKPPTPSAAALPYEVTIDGADAKGVEQAVKDASNLYKLRNEAPAGGEALVFLAESDLPRVLDALWGLGYYDATVEIEVAGVRLRLGGGPNPAAPRAAEAYRNRAPVPVRVVVQTGREFTLRRIAVIDGRTGGPFPPAEMPQRVIGLNPGDPAHSADILAAQSRMVDRLRDLSHPFAKVSRLEPVVDHPAGAMDVTFTVTPGPVARLGPITMSGLTTVDPAPVRSFIYAEQGDPYSPAELAGIRKSLARVEALGSIRIREADKLDANGELPVFVELTERKMRAVGASALYSTIDGPQLNAYWTHRNLFGGAETLRLEGSVFQATRNDGEPLKSIQDLTWADLGWRLGFTFMKPGLWGTRTDLLASAAFARESTDAYVARHVGGDLALRYRWTDLTSAQAGLRFDRGQASNVQGQIDYTLVGLPVSVTYDSTDRPLDPTRGIRATASLTPYPSFLGSTVNMTIGRAGASAYWSVDEDSDIILAGRVGFGTLLGADIDAVPANYRFYAGGGGSVRGYKYQSLSPRIGLDPTGGLSLLDGSVEARIKVTDTIGIVPFVDAGMAYENRYPDFKETLGIGAGVGLRYYTPIGPIRLDVAVPLNKRAGDRPVTLYIGVGQAF</sequence>
<organism evidence="6 7">
    <name type="scientific">Alsobacter ponti</name>
    <dbReference type="NCBI Taxonomy" id="2962936"/>
    <lineage>
        <taxon>Bacteria</taxon>
        <taxon>Pseudomonadati</taxon>
        <taxon>Pseudomonadota</taxon>
        <taxon>Alphaproteobacteria</taxon>
        <taxon>Hyphomicrobiales</taxon>
        <taxon>Alsobacteraceae</taxon>
        <taxon>Alsobacter</taxon>
    </lineage>
</organism>